<reference evidence="2 3" key="1">
    <citation type="submission" date="2021-05" db="EMBL/GenBank/DDBJ databases">
        <title>Fusibacter ferrireducens sp. nov., an anaerobic, sulfur- and Fe-reducing bacterium isolated from the mangrove sediment.</title>
        <authorList>
            <person name="Qiu D."/>
        </authorList>
    </citation>
    <scope>NUCLEOTIDE SEQUENCE [LARGE SCALE GENOMIC DNA]</scope>
    <source>
        <strain evidence="2 3">DSM 12116</strain>
    </source>
</reference>
<comment type="caution">
    <text evidence="2">The sequence shown here is derived from an EMBL/GenBank/DDBJ whole genome shotgun (WGS) entry which is preliminary data.</text>
</comment>
<organism evidence="2 3">
    <name type="scientific">Fusibacter paucivorans</name>
    <dbReference type="NCBI Taxonomy" id="76009"/>
    <lineage>
        <taxon>Bacteria</taxon>
        <taxon>Bacillati</taxon>
        <taxon>Bacillota</taxon>
        <taxon>Clostridia</taxon>
        <taxon>Eubacteriales</taxon>
        <taxon>Eubacteriales Family XII. Incertae Sedis</taxon>
        <taxon>Fusibacter</taxon>
    </lineage>
</organism>
<dbReference type="SUPFAM" id="SSF160104">
    <property type="entry name" value="Acetoacetate decarboxylase-like"/>
    <property type="match status" value="1"/>
</dbReference>
<dbReference type="Gene3D" id="2.40.400.10">
    <property type="entry name" value="Acetoacetate decarboxylase-like"/>
    <property type="match status" value="1"/>
</dbReference>
<evidence type="ECO:0000256" key="1">
    <source>
        <dbReference type="SAM" id="MobiDB-lite"/>
    </source>
</evidence>
<proteinExistence type="predicted"/>
<dbReference type="InterPro" id="IPR010451">
    <property type="entry name" value="Acetoacetate_decarboxylase"/>
</dbReference>
<dbReference type="Pfam" id="PF06314">
    <property type="entry name" value="ADC"/>
    <property type="match status" value="1"/>
</dbReference>
<name>A0ABS5PJ62_9FIRM</name>
<sequence length="267" mass="29520">MANKTPASDTLKGFTSPRTPKGTSGIVAPPPWHYVGQVTAIEFEADGEKIAPYLPAPMQMESTQCCVYFIEWQYTSETTEDYLDPVESQYRETILLMSGSYKGEAMAYCPFIWVDQDKALMRGLIQGWPKQLGSTHMSRSYALESKAAPTGLSAATLSVNGERYMAGRVQVHEADANMPAPSFAGSALVRYFPDLVKGNHQQPLVHELVQLKSRDVQISKVAKGEAMLDFTVMADHELSDFSPKKVLAGYRFQVALTVDDLKPLTKL</sequence>
<dbReference type="InterPro" id="IPR023375">
    <property type="entry name" value="ADC_dom_sf"/>
</dbReference>
<dbReference type="EMBL" id="JAHBCL010000001">
    <property type="protein sequence ID" value="MBS7525150.1"/>
    <property type="molecule type" value="Genomic_DNA"/>
</dbReference>
<accession>A0ABS5PJ62</accession>
<keyword evidence="3" id="KW-1185">Reference proteome</keyword>
<evidence type="ECO:0000313" key="2">
    <source>
        <dbReference type="EMBL" id="MBS7525150.1"/>
    </source>
</evidence>
<dbReference type="RefSeq" id="WP_213234937.1">
    <property type="nucleotide sequence ID" value="NZ_JAHBCL010000001.1"/>
</dbReference>
<protein>
    <submittedName>
        <fullName evidence="2">Acetoacetate decarboxylase family protein</fullName>
    </submittedName>
</protein>
<dbReference type="Proteomes" id="UP000746471">
    <property type="component" value="Unassembled WGS sequence"/>
</dbReference>
<evidence type="ECO:0000313" key="3">
    <source>
        <dbReference type="Proteomes" id="UP000746471"/>
    </source>
</evidence>
<feature type="region of interest" description="Disordered" evidence="1">
    <location>
        <begin position="1"/>
        <end position="24"/>
    </location>
</feature>
<gene>
    <name evidence="2" type="ORF">KHM83_00520</name>
</gene>